<proteinExistence type="predicted"/>
<protein>
    <submittedName>
        <fullName evidence="4">Methyltransferase domain-containing protein</fullName>
    </submittedName>
</protein>
<feature type="region of interest" description="Disordered" evidence="2">
    <location>
        <begin position="262"/>
        <end position="286"/>
    </location>
</feature>
<dbReference type="InterPro" id="IPR013216">
    <property type="entry name" value="Methyltransf_11"/>
</dbReference>
<evidence type="ECO:0000256" key="2">
    <source>
        <dbReference type="SAM" id="MobiDB-lite"/>
    </source>
</evidence>
<dbReference type="Proteomes" id="UP000199501">
    <property type="component" value="Unassembled WGS sequence"/>
</dbReference>
<evidence type="ECO:0000313" key="5">
    <source>
        <dbReference type="Proteomes" id="UP000199501"/>
    </source>
</evidence>
<dbReference type="GO" id="GO:0032259">
    <property type="term" value="P:methylation"/>
    <property type="evidence" value="ECO:0007669"/>
    <property type="project" value="UniProtKB-KW"/>
</dbReference>
<dbReference type="NCBIfam" id="NF037959">
    <property type="entry name" value="MFS_SpdSyn"/>
    <property type="match status" value="1"/>
</dbReference>
<keyword evidence="4" id="KW-0808">Transferase</keyword>
<dbReference type="Pfam" id="PF08241">
    <property type="entry name" value="Methyltransf_11"/>
    <property type="match status" value="1"/>
</dbReference>
<feature type="domain" description="Methyltransferase type 11" evidence="3">
    <location>
        <begin position="72"/>
        <end position="173"/>
    </location>
</feature>
<dbReference type="STRING" id="1271860.SAMN05216174_11546"/>
<dbReference type="GO" id="GO:0006596">
    <property type="term" value="P:polyamine biosynthetic process"/>
    <property type="evidence" value="ECO:0007669"/>
    <property type="project" value="UniProtKB-KW"/>
</dbReference>
<evidence type="ECO:0000256" key="1">
    <source>
        <dbReference type="ARBA" id="ARBA00023115"/>
    </source>
</evidence>
<dbReference type="InterPro" id="IPR029063">
    <property type="entry name" value="SAM-dependent_MTases_sf"/>
</dbReference>
<gene>
    <name evidence="4" type="ORF">SAMN05216174_11546</name>
</gene>
<dbReference type="GO" id="GO:0008757">
    <property type="term" value="F:S-adenosylmethionine-dependent methyltransferase activity"/>
    <property type="evidence" value="ECO:0007669"/>
    <property type="project" value="InterPro"/>
</dbReference>
<dbReference type="PANTHER" id="PTHR43317">
    <property type="entry name" value="THERMOSPERMINE SYNTHASE ACAULIS5"/>
    <property type="match status" value="1"/>
</dbReference>
<dbReference type="PANTHER" id="PTHR43317:SF1">
    <property type="entry name" value="THERMOSPERMINE SYNTHASE ACAULIS5"/>
    <property type="match status" value="1"/>
</dbReference>
<dbReference type="EMBL" id="FMZZ01000015">
    <property type="protein sequence ID" value="SDD66126.1"/>
    <property type="molecule type" value="Genomic_DNA"/>
</dbReference>
<dbReference type="SUPFAM" id="SSF53335">
    <property type="entry name" value="S-adenosyl-L-methionine-dependent methyltransferases"/>
    <property type="match status" value="1"/>
</dbReference>
<dbReference type="AlphaFoldDB" id="A0A1G6WM21"/>
<name>A0A1G6WM21_9PSEU</name>
<reference evidence="5" key="1">
    <citation type="submission" date="2016-10" db="EMBL/GenBank/DDBJ databases">
        <authorList>
            <person name="Varghese N."/>
            <person name="Submissions S."/>
        </authorList>
    </citation>
    <scope>NUCLEOTIDE SEQUENCE [LARGE SCALE GENOMIC DNA]</scope>
    <source>
        <strain evidence="5">IBRC-M 10403</strain>
    </source>
</reference>
<evidence type="ECO:0000313" key="4">
    <source>
        <dbReference type="EMBL" id="SDD66126.1"/>
    </source>
</evidence>
<evidence type="ECO:0000259" key="3">
    <source>
        <dbReference type="Pfam" id="PF08241"/>
    </source>
</evidence>
<accession>A0A1G6WM21</accession>
<keyword evidence="4" id="KW-0489">Methyltransferase</keyword>
<sequence>MPRQGRYPVRFGTAEVLRDIDRANGWLLSVDGVAQSYLDLDDPTHLEFDYVRRIADVVDCLGRAGAALAAVHVGGGACTLARYIAATRPGARQVVVDADAALVALVRAQFGLDVPGVDVRVGDGRAEVAAMPDASVDLVVLDAFERGLLAGGLVTIEATRDMSRVLRADGVYLVNLSDGPGLPFARRVVATLCAVFGEVLLIAEPGVLRGRRFGNIVLAAAAADLPVAAVAARAAAAAFPSRCLTSPELRARFGPARPLTDAEAVAAPLPPKDPFARPEDPTGEPD</sequence>
<dbReference type="Gene3D" id="3.40.50.150">
    <property type="entry name" value="Vaccinia Virus protein VP39"/>
    <property type="match status" value="1"/>
</dbReference>
<keyword evidence="5" id="KW-1185">Reference proteome</keyword>
<organism evidence="4 5">
    <name type="scientific">Actinokineospora iranica</name>
    <dbReference type="NCBI Taxonomy" id="1271860"/>
    <lineage>
        <taxon>Bacteria</taxon>
        <taxon>Bacillati</taxon>
        <taxon>Actinomycetota</taxon>
        <taxon>Actinomycetes</taxon>
        <taxon>Pseudonocardiales</taxon>
        <taxon>Pseudonocardiaceae</taxon>
        <taxon>Actinokineospora</taxon>
    </lineage>
</organism>
<keyword evidence="1" id="KW-0620">Polyamine biosynthesis</keyword>